<sequence length="173" mass="20321">MLRNCLKVRAIGLSVRSVVHTNSKRSLAFKINNSTGKNRKGSSLLPTIQQVQRSRFTSDGSHISIPRYVPRENEPLQSKISRLEYQSRKRGMLENDLLLSTFADKYLRNLTEEQLDMYDKLINVPDNDWDLYDWLIEKKKAPEEFQTEVLQMLIKHSKNEERELRNAQPPLRH</sequence>
<dbReference type="EMBL" id="CAJFCJ010000017">
    <property type="protein sequence ID" value="CAD5122420.1"/>
    <property type="molecule type" value="Genomic_DNA"/>
</dbReference>
<gene>
    <name evidence="5" type="ORF">DGYR_LOCUS10233</name>
</gene>
<evidence type="ECO:0000313" key="5">
    <source>
        <dbReference type="EMBL" id="CAD5122420.1"/>
    </source>
</evidence>
<comment type="function">
    <text evidence="4">Plays an essential role in the assembly of succinate dehydrogenase (SDH), an enzyme complex (also referred to as respiratory complex II) that is a component of both the tricarboxylic acid (TCA) cycle and the mitochondrial electron transport chain, and which couples the oxidation of succinate to fumarate with the reduction of ubiquinone (coenzyme Q) to ubiquinol. Required for flavinylation (covalent attachment of FAD) of the flavoprotein subunit of the SDH catalytic dimer.</text>
</comment>
<comment type="subcellular location">
    <subcellularLocation>
        <location evidence="1 4">Mitochondrion matrix</location>
    </subcellularLocation>
</comment>
<dbReference type="GO" id="GO:0006121">
    <property type="term" value="P:mitochondrial electron transport, succinate to ubiquinone"/>
    <property type="evidence" value="ECO:0007669"/>
    <property type="project" value="UniProtKB-UniRule"/>
</dbReference>
<dbReference type="HAMAP" id="MF_03057">
    <property type="entry name" value="SDHAF2"/>
    <property type="match status" value="1"/>
</dbReference>
<keyword evidence="2 4" id="KW-0496">Mitochondrion</keyword>
<evidence type="ECO:0000256" key="2">
    <source>
        <dbReference type="ARBA" id="ARBA00023128"/>
    </source>
</evidence>
<organism evidence="5 6">
    <name type="scientific">Dimorphilus gyrociliatus</name>
    <dbReference type="NCBI Taxonomy" id="2664684"/>
    <lineage>
        <taxon>Eukaryota</taxon>
        <taxon>Metazoa</taxon>
        <taxon>Spiralia</taxon>
        <taxon>Lophotrochozoa</taxon>
        <taxon>Annelida</taxon>
        <taxon>Polychaeta</taxon>
        <taxon>Polychaeta incertae sedis</taxon>
        <taxon>Dinophilidae</taxon>
        <taxon>Dimorphilus</taxon>
    </lineage>
</organism>
<dbReference type="InterPro" id="IPR036714">
    <property type="entry name" value="SDH_sf"/>
</dbReference>
<dbReference type="PANTHER" id="PTHR12469:SF2">
    <property type="entry name" value="SUCCINATE DEHYDROGENASE ASSEMBLY FACTOR 2, MITOCHONDRIAL"/>
    <property type="match status" value="1"/>
</dbReference>
<evidence type="ECO:0000313" key="6">
    <source>
        <dbReference type="Proteomes" id="UP000549394"/>
    </source>
</evidence>
<comment type="subunit">
    <text evidence="4">Interacts with the flavoprotein subunit within the SDH catalytic dimer.</text>
</comment>
<accession>A0A7I8W3G8</accession>
<dbReference type="GO" id="GO:0006099">
    <property type="term" value="P:tricarboxylic acid cycle"/>
    <property type="evidence" value="ECO:0007669"/>
    <property type="project" value="TreeGrafter"/>
</dbReference>
<keyword evidence="3 4" id="KW-0143">Chaperone</keyword>
<reference evidence="5 6" key="1">
    <citation type="submission" date="2020-08" db="EMBL/GenBank/DDBJ databases">
        <authorList>
            <person name="Hejnol A."/>
        </authorList>
    </citation>
    <scope>NUCLEOTIDE SEQUENCE [LARGE SCALE GENOMIC DNA]</scope>
</reference>
<dbReference type="AlphaFoldDB" id="A0A7I8W3G8"/>
<dbReference type="FunFam" id="1.10.150.250:FF:000002">
    <property type="entry name" value="Succinate dehydrogenase assembly factor 2, mitochondrial"/>
    <property type="match status" value="1"/>
</dbReference>
<evidence type="ECO:0000256" key="3">
    <source>
        <dbReference type="ARBA" id="ARBA00023186"/>
    </source>
</evidence>
<dbReference type="GO" id="GO:0005759">
    <property type="term" value="C:mitochondrial matrix"/>
    <property type="evidence" value="ECO:0007669"/>
    <property type="project" value="UniProtKB-SubCell"/>
</dbReference>
<protein>
    <recommendedName>
        <fullName evidence="4">Succinate dehydrogenase assembly factor 2, mitochondrial</fullName>
        <shortName evidence="4">SDH assembly factor 2</shortName>
        <shortName evidence="4">SDHAF2</shortName>
    </recommendedName>
</protein>
<dbReference type="Gene3D" id="1.10.150.250">
    <property type="entry name" value="Flavinator of succinate dehydrogenase"/>
    <property type="match status" value="1"/>
</dbReference>
<dbReference type="SUPFAM" id="SSF109910">
    <property type="entry name" value="YgfY-like"/>
    <property type="match status" value="1"/>
</dbReference>
<proteinExistence type="inferred from homology"/>
<evidence type="ECO:0000256" key="1">
    <source>
        <dbReference type="ARBA" id="ARBA00004305"/>
    </source>
</evidence>
<dbReference type="InterPro" id="IPR028882">
    <property type="entry name" value="SDHAF2"/>
</dbReference>
<name>A0A7I8W3G8_9ANNE</name>
<dbReference type="OrthoDB" id="284292at2759"/>
<keyword evidence="6" id="KW-1185">Reference proteome</keyword>
<dbReference type="PANTHER" id="PTHR12469">
    <property type="entry name" value="PROTEIN EMI5 HOMOLOG, MITOCHONDRIAL"/>
    <property type="match status" value="1"/>
</dbReference>
<comment type="similarity">
    <text evidence="4">Belongs to the SDHAF2 family.</text>
</comment>
<dbReference type="GO" id="GO:0034553">
    <property type="term" value="P:mitochondrial respiratory chain complex II assembly"/>
    <property type="evidence" value="ECO:0007669"/>
    <property type="project" value="TreeGrafter"/>
</dbReference>
<dbReference type="Pfam" id="PF03937">
    <property type="entry name" value="Sdh5"/>
    <property type="match status" value="1"/>
</dbReference>
<dbReference type="Proteomes" id="UP000549394">
    <property type="component" value="Unassembled WGS sequence"/>
</dbReference>
<dbReference type="InterPro" id="IPR005631">
    <property type="entry name" value="SDH"/>
</dbReference>
<evidence type="ECO:0000256" key="4">
    <source>
        <dbReference type="HAMAP-Rule" id="MF_03057"/>
    </source>
</evidence>
<comment type="caution">
    <text evidence="5">The sequence shown here is derived from an EMBL/GenBank/DDBJ whole genome shotgun (WGS) entry which is preliminary data.</text>
</comment>